<dbReference type="PROSITE" id="PS00101">
    <property type="entry name" value="HEXAPEP_TRANSFERASES"/>
    <property type="match status" value="1"/>
</dbReference>
<dbReference type="CDD" id="cd03357">
    <property type="entry name" value="LbH_MAT_GAT"/>
    <property type="match status" value="1"/>
</dbReference>
<proteinExistence type="inferred from homology"/>
<dbReference type="Pfam" id="PF00132">
    <property type="entry name" value="Hexapep"/>
    <property type="match status" value="1"/>
</dbReference>
<name>A0ABQ9XKI2_9EUKA</name>
<evidence type="ECO:0000313" key="3">
    <source>
        <dbReference type="EMBL" id="KAK2951980.1"/>
    </source>
</evidence>
<dbReference type="InterPro" id="IPR011004">
    <property type="entry name" value="Trimer_LpxA-like_sf"/>
</dbReference>
<dbReference type="EMBL" id="JARBJD010000110">
    <property type="protein sequence ID" value="KAK2951980.1"/>
    <property type="molecule type" value="Genomic_DNA"/>
</dbReference>
<accession>A0ABQ9XKI2</accession>
<dbReference type="InterPro" id="IPR051159">
    <property type="entry name" value="Hexapeptide_acetyltransf"/>
</dbReference>
<keyword evidence="2 3" id="KW-0808">Transferase</keyword>
<dbReference type="GO" id="GO:0016746">
    <property type="term" value="F:acyltransferase activity"/>
    <property type="evidence" value="ECO:0007669"/>
    <property type="project" value="UniProtKB-KW"/>
</dbReference>
<gene>
    <name evidence="3" type="ORF">BLNAU_13080</name>
</gene>
<sequence>MTEIKDYDETKSHRERMLSGQMYSGFDKELSGYREICSLEFLPKLNSVLTDSTIPAKEKRPVIDDLFRKYLGSYGEGSTIVPSFLADYGRYTFIGKNVFINMGCTFLDCAPITIEDEVMIAPNVSFFTASHPLRERERRQIAGGDEGLEYALPITIKKGAWIGGNVTILPGVTIGERAVIGAGSVVTSSVPADCVAAGNPAKVIRKIDQSETIDEDVLIKQYNDAKQAGRTANALLAAHTICNQRRRKQ</sequence>
<dbReference type="PANTHER" id="PTHR23416:SF23">
    <property type="entry name" value="ACETYLTRANSFERASE C18B11.09C-RELATED"/>
    <property type="match status" value="1"/>
</dbReference>
<protein>
    <submittedName>
        <fullName evidence="3">Nodulation protein L</fullName>
        <ecNumber evidence="3">2.3.1.-</ecNumber>
    </submittedName>
</protein>
<organism evidence="3 4">
    <name type="scientific">Blattamonas nauphoetae</name>
    <dbReference type="NCBI Taxonomy" id="2049346"/>
    <lineage>
        <taxon>Eukaryota</taxon>
        <taxon>Metamonada</taxon>
        <taxon>Preaxostyla</taxon>
        <taxon>Oxymonadida</taxon>
        <taxon>Blattamonas</taxon>
    </lineage>
</organism>
<dbReference type="InterPro" id="IPR001451">
    <property type="entry name" value="Hexapep"/>
</dbReference>
<evidence type="ECO:0000313" key="4">
    <source>
        <dbReference type="Proteomes" id="UP001281761"/>
    </source>
</evidence>
<keyword evidence="4" id="KW-1185">Reference proteome</keyword>
<dbReference type="SUPFAM" id="SSF51161">
    <property type="entry name" value="Trimeric LpxA-like enzymes"/>
    <property type="match status" value="1"/>
</dbReference>
<reference evidence="3 4" key="1">
    <citation type="journal article" date="2022" name="bioRxiv">
        <title>Genomics of Preaxostyla Flagellates Illuminates Evolutionary Transitions and the Path Towards Mitochondrial Loss.</title>
        <authorList>
            <person name="Novak L.V.F."/>
            <person name="Treitli S.C."/>
            <person name="Pyrih J."/>
            <person name="Halakuc P."/>
            <person name="Pipaliya S.V."/>
            <person name="Vacek V."/>
            <person name="Brzon O."/>
            <person name="Soukal P."/>
            <person name="Eme L."/>
            <person name="Dacks J.B."/>
            <person name="Karnkowska A."/>
            <person name="Elias M."/>
            <person name="Hampl V."/>
        </authorList>
    </citation>
    <scope>NUCLEOTIDE SEQUENCE [LARGE SCALE GENOMIC DNA]</scope>
    <source>
        <strain evidence="3">NAU3</strain>
        <tissue evidence="3">Gut</tissue>
    </source>
</reference>
<dbReference type="EC" id="2.3.1.-" evidence="3"/>
<dbReference type="Gene3D" id="2.160.10.10">
    <property type="entry name" value="Hexapeptide repeat proteins"/>
    <property type="match status" value="1"/>
</dbReference>
<evidence type="ECO:0000256" key="2">
    <source>
        <dbReference type="ARBA" id="ARBA00022679"/>
    </source>
</evidence>
<keyword evidence="3" id="KW-0012">Acyltransferase</keyword>
<dbReference type="InterPro" id="IPR018357">
    <property type="entry name" value="Hexapep_transf_CS"/>
</dbReference>
<dbReference type="PANTHER" id="PTHR23416">
    <property type="entry name" value="SIALIC ACID SYNTHASE-RELATED"/>
    <property type="match status" value="1"/>
</dbReference>
<comment type="caution">
    <text evidence="3">The sequence shown here is derived from an EMBL/GenBank/DDBJ whole genome shotgun (WGS) entry which is preliminary data.</text>
</comment>
<dbReference type="Proteomes" id="UP001281761">
    <property type="component" value="Unassembled WGS sequence"/>
</dbReference>
<evidence type="ECO:0000256" key="1">
    <source>
        <dbReference type="ARBA" id="ARBA00007274"/>
    </source>
</evidence>
<comment type="similarity">
    <text evidence="1">Belongs to the transferase hexapeptide repeat family.</text>
</comment>